<dbReference type="InterPro" id="IPR023753">
    <property type="entry name" value="FAD/NAD-binding_dom"/>
</dbReference>
<evidence type="ECO:0000256" key="1">
    <source>
        <dbReference type="ARBA" id="ARBA00022630"/>
    </source>
</evidence>
<dbReference type="RefSeq" id="WP_160408158.1">
    <property type="nucleotide sequence ID" value="NZ_WSES01000002.1"/>
</dbReference>
<reference evidence="4 5" key="1">
    <citation type="submission" date="2019-12" db="EMBL/GenBank/DDBJ databases">
        <authorList>
            <person name="Li C."/>
            <person name="Zhao J."/>
        </authorList>
    </citation>
    <scope>NUCLEOTIDE SEQUENCE [LARGE SCALE GENOMIC DNA]</scope>
    <source>
        <strain evidence="4 5">NEAU-DD11</strain>
    </source>
</reference>
<dbReference type="GO" id="GO:0016491">
    <property type="term" value="F:oxidoreductase activity"/>
    <property type="evidence" value="ECO:0007669"/>
    <property type="project" value="UniProtKB-KW"/>
</dbReference>
<keyword evidence="5" id="KW-1185">Reference proteome</keyword>
<proteinExistence type="predicted"/>
<evidence type="ECO:0000313" key="4">
    <source>
        <dbReference type="EMBL" id="MVW60014.1"/>
    </source>
</evidence>
<dbReference type="EMBL" id="WSES01000002">
    <property type="protein sequence ID" value="MVW60014.1"/>
    <property type="molecule type" value="Genomic_DNA"/>
</dbReference>
<dbReference type="InterPro" id="IPR036188">
    <property type="entry name" value="FAD/NAD-bd_sf"/>
</dbReference>
<gene>
    <name evidence="4" type="ORF">GPY61_08715</name>
</gene>
<evidence type="ECO:0000259" key="3">
    <source>
        <dbReference type="Pfam" id="PF07992"/>
    </source>
</evidence>
<dbReference type="PANTHER" id="PTHR48105">
    <property type="entry name" value="THIOREDOXIN REDUCTASE 1-RELATED-RELATED"/>
    <property type="match status" value="1"/>
</dbReference>
<feature type="domain" description="FAD/NAD(P)-binding" evidence="3">
    <location>
        <begin position="10"/>
        <end position="284"/>
    </location>
</feature>
<dbReference type="Proteomes" id="UP000443353">
    <property type="component" value="Unassembled WGS sequence"/>
</dbReference>
<dbReference type="Gene3D" id="3.50.50.60">
    <property type="entry name" value="FAD/NAD(P)-binding domain"/>
    <property type="match status" value="2"/>
</dbReference>
<dbReference type="PRINTS" id="PR00469">
    <property type="entry name" value="PNDRDTASEII"/>
</dbReference>
<dbReference type="AlphaFoldDB" id="A0A7X3FZ35"/>
<dbReference type="InterPro" id="IPR050097">
    <property type="entry name" value="Ferredoxin-NADP_redctase_2"/>
</dbReference>
<keyword evidence="1" id="KW-0285">Flavoprotein</keyword>
<evidence type="ECO:0000313" key="5">
    <source>
        <dbReference type="Proteomes" id="UP000443353"/>
    </source>
</evidence>
<comment type="caution">
    <text evidence="4">The sequence shown here is derived from an EMBL/GenBank/DDBJ whole genome shotgun (WGS) entry which is preliminary data.</text>
</comment>
<dbReference type="Pfam" id="PF07992">
    <property type="entry name" value="Pyr_redox_2"/>
    <property type="match status" value="1"/>
</dbReference>
<sequence length="306" mass="31923">MHTHQNESAFDVIVVGGSYAGLSAAMQLARARRRVLVIDAGRRRNRHADRSHGFLTQDGAEAAAIAAQGRAQLRAYPNVAWANETAVAARIDGDGFDVALPDGGTVRGRRLILATGVADTLPAVDGLEERWGTSVFHCPYCHGYELDEGAIGVLAAGEASLHQALMLPDWGQVTLLLNGAFEPRQDQLAALARRGVAVERTPVARIEGRADVVLQDGRRLPLAGLFVATRTHIASPLAGQLGCALETGPMGPYVATDAQKASSVPGVFCCGDLARPAGNVALAVADGALAGIAAHRSLIPELAVLA</sequence>
<name>A0A7X3FZ35_9BURK</name>
<dbReference type="SUPFAM" id="SSF51905">
    <property type="entry name" value="FAD/NAD(P)-binding domain"/>
    <property type="match status" value="1"/>
</dbReference>
<accession>A0A7X3FZ35</accession>
<organism evidence="4 5">
    <name type="scientific">Massilia cellulosiltytica</name>
    <dbReference type="NCBI Taxonomy" id="2683234"/>
    <lineage>
        <taxon>Bacteria</taxon>
        <taxon>Pseudomonadati</taxon>
        <taxon>Pseudomonadota</taxon>
        <taxon>Betaproteobacteria</taxon>
        <taxon>Burkholderiales</taxon>
        <taxon>Oxalobacteraceae</taxon>
        <taxon>Telluria group</taxon>
        <taxon>Massilia</taxon>
    </lineage>
</organism>
<protein>
    <submittedName>
        <fullName evidence="4">FAD-binding protein</fullName>
    </submittedName>
</protein>
<dbReference type="PRINTS" id="PR00368">
    <property type="entry name" value="FADPNR"/>
</dbReference>
<evidence type="ECO:0000256" key="2">
    <source>
        <dbReference type="ARBA" id="ARBA00023002"/>
    </source>
</evidence>
<keyword evidence="2" id="KW-0560">Oxidoreductase</keyword>